<proteinExistence type="inferred from homology"/>
<keyword evidence="5 9" id="KW-0256">Endoplasmic reticulum</keyword>
<comment type="subcellular location">
    <subcellularLocation>
        <location evidence="1">Endoplasmic reticulum membrane</location>
        <topology evidence="1">Multi-pass membrane protein</topology>
    </subcellularLocation>
</comment>
<keyword evidence="8 9" id="KW-0472">Membrane</keyword>
<comment type="caution">
    <text evidence="9">Lacks conserved residue(s) required for the propagation of feature annotation.</text>
</comment>
<dbReference type="PANTHER" id="PTHR42650:SF1">
    <property type="entry name" value="GUIDED ENTRY OF TAIL-ANCHORED PROTEINS FACTOR 1"/>
    <property type="match status" value="1"/>
</dbReference>
<dbReference type="InterPro" id="IPR027538">
    <property type="entry name" value="Get1_fungi"/>
</dbReference>
<evidence type="ECO:0000256" key="5">
    <source>
        <dbReference type="ARBA" id="ARBA00022824"/>
    </source>
</evidence>
<evidence type="ECO:0000256" key="1">
    <source>
        <dbReference type="ARBA" id="ARBA00004477"/>
    </source>
</evidence>
<dbReference type="Gene3D" id="1.10.287.660">
    <property type="entry name" value="Helix hairpin bin"/>
    <property type="match status" value="1"/>
</dbReference>
<keyword evidence="7" id="KW-0175">Coiled coil</keyword>
<accession>A0AAX4IEW3</accession>
<reference evidence="12" key="1">
    <citation type="journal article" date="2023" name="bioRxiv">
        <title>Complete genome of the Medicago anthracnose fungus, Colletotrichum destructivum, reveals a mini-chromosome-like region within a core chromosome.</title>
        <authorList>
            <person name="Lapalu N."/>
            <person name="Simon A."/>
            <person name="Lu A."/>
            <person name="Plaumann P.-L."/>
            <person name="Amselem J."/>
            <person name="Pigne S."/>
            <person name="Auger A."/>
            <person name="Koch C."/>
            <person name="Dallery J.-F."/>
            <person name="O'Connell R.J."/>
        </authorList>
    </citation>
    <scope>NUCLEOTIDE SEQUENCE [LARGE SCALE GENOMIC DNA]</scope>
    <source>
        <strain evidence="12">CBS 520.97</strain>
    </source>
</reference>
<evidence type="ECO:0000256" key="6">
    <source>
        <dbReference type="ARBA" id="ARBA00022989"/>
    </source>
</evidence>
<keyword evidence="6 9" id="KW-1133">Transmembrane helix</keyword>
<evidence type="ECO:0000256" key="3">
    <source>
        <dbReference type="ARBA" id="ARBA00022448"/>
    </source>
</evidence>
<evidence type="ECO:0000256" key="10">
    <source>
        <dbReference type="SAM" id="Phobius"/>
    </source>
</evidence>
<dbReference type="Proteomes" id="UP001322277">
    <property type="component" value="Chromosome 4"/>
</dbReference>
<evidence type="ECO:0000256" key="4">
    <source>
        <dbReference type="ARBA" id="ARBA00022692"/>
    </source>
</evidence>
<keyword evidence="3 9" id="KW-0813">Transport</keyword>
<evidence type="ECO:0000256" key="7">
    <source>
        <dbReference type="ARBA" id="ARBA00023054"/>
    </source>
</evidence>
<protein>
    <submittedName>
        <fullName evidence="11">Get1 family, helix hairpin bin domain superfamily protein</fullName>
    </submittedName>
</protein>
<dbReference type="GO" id="GO:0071816">
    <property type="term" value="P:tail-anchored membrane protein insertion into ER membrane"/>
    <property type="evidence" value="ECO:0007669"/>
    <property type="project" value="InterPro"/>
</dbReference>
<feature type="topological domain" description="Lumenal" evidence="9">
    <location>
        <begin position="1"/>
        <end position="65"/>
    </location>
</feature>
<keyword evidence="4 9" id="KW-0812">Transmembrane</keyword>
<sequence>MTYRGKTWSYLPTVSEGSLSHPHNKPPFSFVLCRPATFKSLQQHAPIVTACESVIFRRATIMPSLLVVIFVLEVFSHLVNTIGAATINNLLWTLLNYLPISTSKAAKQHRQLQIEFLKTRKELNATSSQDEFAKWAKLRRTHDKQLEQLEKSKQTQEAARSKFDTYLTGFRWLLTKAPQYGLPFWYSKEPMFWLPYGWFPYYAEWILSFPKAPIGSVSIASWQLACSGMVTLVVEMVVSVVGFALAAKQSKAYPVKVPAGAGKAETVAGLGEKGKKEL</sequence>
<dbReference type="EMBL" id="CP137308">
    <property type="protein sequence ID" value="WQF81978.1"/>
    <property type="molecule type" value="Genomic_DNA"/>
</dbReference>
<evidence type="ECO:0000313" key="12">
    <source>
        <dbReference type="Proteomes" id="UP001322277"/>
    </source>
</evidence>
<dbReference type="PANTHER" id="PTHR42650">
    <property type="entry name" value="TAIL-ANCHORED PROTEIN INSERTION RECEPTOR WRB"/>
    <property type="match status" value="1"/>
</dbReference>
<feature type="topological domain" description="Cytoplasmic" evidence="9">
    <location>
        <begin position="234"/>
        <end position="278"/>
    </location>
</feature>
<dbReference type="GO" id="GO:0043495">
    <property type="term" value="F:protein-membrane adaptor activity"/>
    <property type="evidence" value="ECO:0007669"/>
    <property type="project" value="TreeGrafter"/>
</dbReference>
<name>A0AAX4IEW3_9PEZI</name>
<dbReference type="AlphaFoldDB" id="A0AAX4IEW3"/>
<evidence type="ECO:0000256" key="2">
    <source>
        <dbReference type="ARBA" id="ARBA00010799"/>
    </source>
</evidence>
<organism evidence="11 12">
    <name type="scientific">Colletotrichum destructivum</name>
    <dbReference type="NCBI Taxonomy" id="34406"/>
    <lineage>
        <taxon>Eukaryota</taxon>
        <taxon>Fungi</taxon>
        <taxon>Dikarya</taxon>
        <taxon>Ascomycota</taxon>
        <taxon>Pezizomycotina</taxon>
        <taxon>Sordariomycetes</taxon>
        <taxon>Hypocreomycetidae</taxon>
        <taxon>Glomerellales</taxon>
        <taxon>Glomerellaceae</taxon>
        <taxon>Colletotrichum</taxon>
        <taxon>Colletotrichum destructivum species complex</taxon>
    </lineage>
</organism>
<dbReference type="InterPro" id="IPR028945">
    <property type="entry name" value="Get1"/>
</dbReference>
<evidence type="ECO:0000313" key="11">
    <source>
        <dbReference type="EMBL" id="WQF81978.1"/>
    </source>
</evidence>
<dbReference type="HAMAP" id="MF_03113">
    <property type="entry name" value="Get1"/>
    <property type="match status" value="1"/>
</dbReference>
<keyword evidence="12" id="KW-1185">Reference proteome</keyword>
<dbReference type="FunFam" id="1.10.287.660:FF:000006">
    <property type="entry name" value="Protein GET1"/>
    <property type="match status" value="1"/>
</dbReference>
<dbReference type="InterPro" id="IPR029012">
    <property type="entry name" value="Helix_hairpin_bin_sf"/>
</dbReference>
<evidence type="ECO:0000256" key="9">
    <source>
        <dbReference type="HAMAP-Rule" id="MF_03113"/>
    </source>
</evidence>
<dbReference type="GO" id="GO:0005789">
    <property type="term" value="C:endoplasmic reticulum membrane"/>
    <property type="evidence" value="ECO:0007669"/>
    <property type="project" value="UniProtKB-SubCell"/>
</dbReference>
<feature type="transmembrane region" description="Helical" evidence="10">
    <location>
        <begin position="65"/>
        <end position="87"/>
    </location>
</feature>
<dbReference type="GO" id="GO:0043529">
    <property type="term" value="C:GET complex"/>
    <property type="evidence" value="ECO:0007669"/>
    <property type="project" value="InterPro"/>
</dbReference>
<comment type="similarity">
    <text evidence="2 9">Belongs to the WRB/GET1 family.</text>
</comment>
<evidence type="ECO:0000256" key="8">
    <source>
        <dbReference type="ARBA" id="ARBA00023136"/>
    </source>
</evidence>
<gene>
    <name evidence="9" type="primary">GET1</name>
    <name evidence="11" type="ORF">CDEST_06992</name>
</gene>
<dbReference type="Pfam" id="PF04420">
    <property type="entry name" value="CHD5"/>
    <property type="match status" value="1"/>
</dbReference>